<comment type="caution">
    <text evidence="7">The sequence shown here is derived from an EMBL/GenBank/DDBJ whole genome shotgun (WGS) entry which is preliminary data.</text>
</comment>
<organism evidence="7 8">
    <name type="scientific">Clavelina lepadiformis</name>
    <name type="common">Light-bulb sea squirt</name>
    <name type="synonym">Ascidia lepadiformis</name>
    <dbReference type="NCBI Taxonomy" id="159417"/>
    <lineage>
        <taxon>Eukaryota</taxon>
        <taxon>Metazoa</taxon>
        <taxon>Chordata</taxon>
        <taxon>Tunicata</taxon>
        <taxon>Ascidiacea</taxon>
        <taxon>Aplousobranchia</taxon>
        <taxon>Clavelinidae</taxon>
        <taxon>Clavelina</taxon>
    </lineage>
</organism>
<dbReference type="SMART" id="SM01419">
    <property type="entry name" value="Thiol-ester_cl"/>
    <property type="match status" value="1"/>
</dbReference>
<dbReference type="Gene3D" id="2.60.40.1930">
    <property type="match status" value="3"/>
</dbReference>
<dbReference type="Gene3D" id="2.60.40.10">
    <property type="entry name" value="Immunoglobulins"/>
    <property type="match status" value="2"/>
</dbReference>
<dbReference type="Gene3D" id="2.60.40.690">
    <property type="entry name" value="Alpha-macroglobulin, receptor-binding domain"/>
    <property type="match status" value="1"/>
</dbReference>
<dbReference type="InterPro" id="IPR050473">
    <property type="entry name" value="A2M/Complement_sys"/>
</dbReference>
<dbReference type="PROSITE" id="PS00477">
    <property type="entry name" value="ALPHA_2_MACROGLOBULIN"/>
    <property type="match status" value="1"/>
</dbReference>
<protein>
    <recommendedName>
        <fullName evidence="6">NTR domain-containing protein</fullName>
    </recommendedName>
</protein>
<dbReference type="SUPFAM" id="SSF48239">
    <property type="entry name" value="Terpenoid cyclases/Protein prenyltransferases"/>
    <property type="match status" value="1"/>
</dbReference>
<feature type="signal peptide" evidence="5">
    <location>
        <begin position="1"/>
        <end position="20"/>
    </location>
</feature>
<dbReference type="InterPro" id="IPR001134">
    <property type="entry name" value="Netrin_domain"/>
</dbReference>
<accession>A0ABP0H3E4</accession>
<dbReference type="EMBL" id="CAWYQH010000174">
    <property type="protein sequence ID" value="CAK8698068.1"/>
    <property type="molecule type" value="Genomic_DNA"/>
</dbReference>
<dbReference type="InterPro" id="IPR036595">
    <property type="entry name" value="A-macroglobulin_rcpt-bd_sf"/>
</dbReference>
<keyword evidence="4" id="KW-1015">Disulfide bond</keyword>
<dbReference type="Pfam" id="PF17791">
    <property type="entry name" value="MG3"/>
    <property type="match status" value="1"/>
</dbReference>
<dbReference type="InterPro" id="IPR001599">
    <property type="entry name" value="Macroglobln_a2"/>
</dbReference>
<dbReference type="InterPro" id="IPR008993">
    <property type="entry name" value="TIMP-like_OB-fold"/>
</dbReference>
<evidence type="ECO:0000259" key="6">
    <source>
        <dbReference type="PROSITE" id="PS50189"/>
    </source>
</evidence>
<dbReference type="Pfam" id="PF00207">
    <property type="entry name" value="A2M"/>
    <property type="match status" value="1"/>
</dbReference>
<dbReference type="InterPro" id="IPR041425">
    <property type="entry name" value="C3/4/5_MG1"/>
</dbReference>
<dbReference type="SUPFAM" id="SSF50242">
    <property type="entry name" value="TIMP-like"/>
    <property type="match status" value="1"/>
</dbReference>
<dbReference type="Gene3D" id="2.60.120.1540">
    <property type="match status" value="1"/>
</dbReference>
<evidence type="ECO:0000256" key="3">
    <source>
        <dbReference type="ARBA" id="ARBA00022966"/>
    </source>
</evidence>
<dbReference type="Proteomes" id="UP001642483">
    <property type="component" value="Unassembled WGS sequence"/>
</dbReference>
<dbReference type="InterPro" id="IPR013783">
    <property type="entry name" value="Ig-like_fold"/>
</dbReference>
<dbReference type="SUPFAM" id="SSF49410">
    <property type="entry name" value="Alpha-macroglobulin receptor domain"/>
    <property type="match status" value="1"/>
</dbReference>
<feature type="domain" description="NTR" evidence="6">
    <location>
        <begin position="1591"/>
        <end position="1740"/>
    </location>
</feature>
<name>A0ABP0H3E4_CLALP</name>
<dbReference type="CDD" id="cd02896">
    <property type="entry name" value="complement_C3_C4_C5"/>
    <property type="match status" value="1"/>
</dbReference>
<evidence type="ECO:0000256" key="5">
    <source>
        <dbReference type="SAM" id="SignalP"/>
    </source>
</evidence>
<dbReference type="Pfam" id="PF07677">
    <property type="entry name" value="A2M_recep"/>
    <property type="match status" value="1"/>
</dbReference>
<dbReference type="SMART" id="SM01360">
    <property type="entry name" value="A2M"/>
    <property type="match status" value="1"/>
</dbReference>
<keyword evidence="3" id="KW-0882">Thioester bond</keyword>
<dbReference type="Pfam" id="PF07703">
    <property type="entry name" value="A2M_BRD"/>
    <property type="match status" value="1"/>
</dbReference>
<dbReference type="Gene3D" id="2.60.40.1940">
    <property type="match status" value="1"/>
</dbReference>
<dbReference type="InterPro" id="IPR019742">
    <property type="entry name" value="MacrogloblnA2_CS"/>
</dbReference>
<dbReference type="Pfam" id="PF01835">
    <property type="entry name" value="MG2"/>
    <property type="match status" value="1"/>
</dbReference>
<dbReference type="InterPro" id="IPR011625">
    <property type="entry name" value="A2M_N_BRD"/>
</dbReference>
<evidence type="ECO:0000313" key="8">
    <source>
        <dbReference type="Proteomes" id="UP001642483"/>
    </source>
</evidence>
<dbReference type="Pfam" id="PF07678">
    <property type="entry name" value="TED_complement"/>
    <property type="match status" value="1"/>
</dbReference>
<dbReference type="InterPro" id="IPR009048">
    <property type="entry name" value="A-macroglobulin_rcpt-bd"/>
</dbReference>
<dbReference type="SMART" id="SM01361">
    <property type="entry name" value="A2M_recep"/>
    <property type="match status" value="1"/>
</dbReference>
<dbReference type="InterPro" id="IPR047565">
    <property type="entry name" value="Alpha-macroglob_thiol-ester_cl"/>
</dbReference>
<comment type="subcellular location">
    <subcellularLocation>
        <location evidence="1">Secreted</location>
    </subcellularLocation>
</comment>
<dbReference type="Gene3D" id="2.40.50.120">
    <property type="match status" value="1"/>
</dbReference>
<dbReference type="InterPro" id="IPR041555">
    <property type="entry name" value="MG3"/>
</dbReference>
<dbReference type="SMART" id="SM01359">
    <property type="entry name" value="A2M_N_2"/>
    <property type="match status" value="1"/>
</dbReference>
<sequence>MKIKELIVLSLCLIFPFATSAPDFTIVTPKAFRLGATETIVLNFHEYGPVDVTVFLQDYPNRQNLFSDLGTIHYDAESTKKPIELQVDVNPSDILDFRLRQRVVMTLEVSNSVKNFEREILMLISQESGYIFVQTNRPTYRPGETVEIQVFPLDQSMRPDDDIVAVTVKTPDGIGVRRRNLRLPLDNAIEDLFDIPENPEFGHWYIEAKYAAQGLTHSSIAEFVIQRYVLPTFQVVVEMEHNFVIVSETAIDGVIKAHYSYGEPVDGSYFLSVKLKKTPSSFPEEVYTVPVSYEFTASFSNGEEEFSIPMDKIVQTFEEGETLETLVQDGGSIYIEATVNGQAEAILESAITPDLPFLVSRYHIDTSRVSNYYTPGLSYIVQADLFDALKQKRESAVAVTITVNAQQPKSTHTDDYGRIKYQLDFTGSGAQIVTIATNDPDIGAVDQASVVYIALPYTSPSQSYLQVSTEDPRATVGQGDFFVTFSHNQATVGELRYYVIARGSIVHAGVNKPVENSFESTQKIEITQNMVPAVRIVAYYLVGTEIVSNSLWIDVVDRCKEELVLQLQESEVKPGQTVQIDITGSPNALVGLTGVDRAAYFLFNESRLTRDSMFQRMDSYDQGCIRNGGENNKGVFLSAGLSLSSSTILPTEVNSLECEQIGAKRRKRQVDADELEKQQQLFAQIKCDRDGRLKTTVDLETCRHRSKRVRVNLDDTYPGCWSIFLDACLKAERERFISTIRGNLGRSSGDRAEADVSVARQRSDFDESLIFTTVRLDGNGRKTISRQARDSITTFDIDAVSMQDAEDGFCIAPPTELRVFQKMFVQFYVPYALKVKQQANLRLAVFNYDTHADYTVTIEIRHQEVFCTSFAATENWIKIAELPVKKNSAASHSFNAIPLWIPDGDYASIEIRVSVDLGRAGGIVTVDSIRKDILIEELGEIKDIFQTYPLDLGRGSDMEDNFDIEFFFPEQYVPGSRKCWLFGYTNFLGPSIEVDPITKEPANIASLFRKPYGCGEQNMLVSGPNVYAHAYLESAGKLSPGTEQYNKSIAKIEAGYARELRYRSDSVQKAAFAVWSHEKPSTWLNAFVDKVFAQAIRLNVDLDIEPICSSLNWLLGEQLPTGEFRELRTPYHREMHGAVGGRYTLTAYVLISLVETEGICPELDARILQARNKAVDFLLQSQNNAVFQGRPYGLALLSYAIALHKPTEFGSYDVNDRLLALRQTSEDGRFVYWKARPVGEIEGTGIHAYWYRKKPQAVDVEATAYALLAQIEYAKANSPVTQDVLDLTRKVTLWLISQRNEAGAFVSTQDTVIGLQALTAYQTWIATVQPMDHPTDITVVFSSGDTTSWGNPENHPNFFLDENHFGLKEQLDVPDDVKNNGVVNVRASGSGDGVLSYRCIYRTLVEEESCHFTIVPDITITNQREYEDGEAPMKIKLTITISKPVGSLAEMSIVDIGLLTGFDPVEPSVARLAIPEFSDGYVDRYEITNQNVVLYLRRIDEEEITMTFHLTQSIPVDNPQSVEIKVYDYYEPSVFCGQFYNLPGSIPNIRTVNCDGSNDAICSCAEGGCQTCRSRDDQLDNTVCLGEEGNCHTCSGDDCKNMFEVACRSNYLYVVVVLEGPQDVDGVFVKVVVSIKEILKIGDDPEVGRSSNITLMARKDCYRSCKDQSLEDTAKSNGKEFQYMEPGTEIVISGKTIDISKDRNNKNMHRYRLDHTSTLERYITDNRCTTSKKRYDRLRCGDPDYPRSGTQESRCVKARKYKNACDSFDKLRNELVQGCD</sequence>
<dbReference type="PANTHER" id="PTHR11412:SF166">
    <property type="entry name" value="NTR DOMAIN-CONTAINING PROTEIN"/>
    <property type="match status" value="1"/>
</dbReference>
<evidence type="ECO:0000256" key="4">
    <source>
        <dbReference type="ARBA" id="ARBA00023157"/>
    </source>
</evidence>
<reference evidence="7 8" key="1">
    <citation type="submission" date="2024-02" db="EMBL/GenBank/DDBJ databases">
        <authorList>
            <person name="Daric V."/>
            <person name="Darras S."/>
        </authorList>
    </citation>
    <scope>NUCLEOTIDE SEQUENCE [LARGE SCALE GENOMIC DNA]</scope>
</reference>
<dbReference type="InterPro" id="IPR002890">
    <property type="entry name" value="MG2"/>
</dbReference>
<gene>
    <name evidence="7" type="ORF">CVLEPA_LOCUS31542</name>
</gene>
<feature type="chain" id="PRO_5045667328" description="NTR domain-containing protein" evidence="5">
    <location>
        <begin position="21"/>
        <end position="1780"/>
    </location>
</feature>
<proteinExistence type="predicted"/>
<keyword evidence="5" id="KW-0732">Signal</keyword>
<evidence type="ECO:0000256" key="2">
    <source>
        <dbReference type="ARBA" id="ARBA00022525"/>
    </source>
</evidence>
<keyword evidence="8" id="KW-1185">Reference proteome</keyword>
<dbReference type="Gene3D" id="6.20.50.160">
    <property type="match status" value="1"/>
</dbReference>
<dbReference type="Pfam" id="PF17790">
    <property type="entry name" value="MG1"/>
    <property type="match status" value="1"/>
</dbReference>
<dbReference type="PROSITE" id="PS50189">
    <property type="entry name" value="NTR"/>
    <property type="match status" value="1"/>
</dbReference>
<keyword evidence="2" id="KW-0964">Secreted</keyword>
<dbReference type="PANTHER" id="PTHR11412">
    <property type="entry name" value="MACROGLOBULIN / COMPLEMENT"/>
    <property type="match status" value="1"/>
</dbReference>
<evidence type="ECO:0000256" key="1">
    <source>
        <dbReference type="ARBA" id="ARBA00004613"/>
    </source>
</evidence>
<dbReference type="InterPro" id="IPR008930">
    <property type="entry name" value="Terpenoid_cyclase/PrenylTrfase"/>
</dbReference>
<dbReference type="Pfam" id="PF17789">
    <property type="entry name" value="MG4"/>
    <property type="match status" value="1"/>
</dbReference>
<dbReference type="Gene3D" id="1.50.10.20">
    <property type="match status" value="1"/>
</dbReference>
<dbReference type="Gene3D" id="2.20.130.20">
    <property type="match status" value="1"/>
</dbReference>
<evidence type="ECO:0000313" key="7">
    <source>
        <dbReference type="EMBL" id="CAK8698068.1"/>
    </source>
</evidence>
<dbReference type="InterPro" id="IPR011626">
    <property type="entry name" value="Alpha-macroglobulin_TED"/>
</dbReference>
<dbReference type="InterPro" id="IPR040839">
    <property type="entry name" value="MG4"/>
</dbReference>